<dbReference type="PANTHER" id="PTHR22767">
    <property type="entry name" value="N-TERMINAL ACETYLTRANSFERASE-RELATED"/>
    <property type="match status" value="1"/>
</dbReference>
<dbReference type="Gene3D" id="1.25.40.1040">
    <property type="match status" value="1"/>
</dbReference>
<evidence type="ECO:0000256" key="3">
    <source>
        <dbReference type="PROSITE-ProRule" id="PRU00339"/>
    </source>
</evidence>
<dbReference type="PIRSF" id="PIRSF000422">
    <property type="entry name" value="N-terminal-AcTrfase-A_aux_su"/>
    <property type="match status" value="1"/>
</dbReference>
<dbReference type="SUPFAM" id="SSF48452">
    <property type="entry name" value="TPR-like"/>
    <property type="match status" value="2"/>
</dbReference>
<dbReference type="FunFam" id="1.25.40.1040:FF:000003">
    <property type="entry name" value="N-terminal acetyltransferase A, auxiliary subunit"/>
    <property type="match status" value="1"/>
</dbReference>
<keyword evidence="2 3" id="KW-0802">TPR repeat</keyword>
<dbReference type="GO" id="GO:0031415">
    <property type="term" value="C:NatA complex"/>
    <property type="evidence" value="ECO:0007669"/>
    <property type="project" value="TreeGrafter"/>
</dbReference>
<reference evidence="5 6" key="1">
    <citation type="journal article" date="2018" name="BMC Genomics">
        <title>Genomic evidence for intraspecific hybridization in a clonal and extremely halotolerant yeast.</title>
        <authorList>
            <person name="Gostincar C."/>
            <person name="Stajich J.E."/>
            <person name="Zupancic J."/>
            <person name="Zalar P."/>
            <person name="Gunde-Cimerman N."/>
        </authorList>
    </citation>
    <scope>NUCLEOTIDE SEQUENCE [LARGE SCALE GENOMIC DNA]</scope>
    <source>
        <strain evidence="5 6">EXF-171</strain>
    </source>
</reference>
<feature type="region of interest" description="Disordered" evidence="4">
    <location>
        <begin position="363"/>
        <end position="387"/>
    </location>
</feature>
<proteinExistence type="predicted"/>
<sequence>MRPDSMAQNNQVLPSKEASLFRHVVQNYESKQYKKGLKAADQILRKYPNHGDTQAMKALIVMSQGKTEEAFDLCKLALKNAMKSHICWHVYGLLYRQQKNYEEAIKAYRFALRLEPENAQIQRDLALLQMQMRDYNGFVQSRRQMLAQRPGFRQNWTALAIGLHLQGDLPGAEDVLQRYEESLRQTPPKADIEHAEAVLYKNEIMAEMGDYERALQHLDSFYKSALDRTAVMEMRADYLLKLGRKDEAEKAYLKLLKRNTEHRDYYEALEKARGLDRSKKEDAEKLGQMYHSLAEQSDRIDAARRIPLDFKEGDEFRQHADKYLRRMFKKGVPSTFANVKQLYADPAKKETIQQLVEGYLKEEPQENGDAGQTNGTTNGNLVKPPPPDAATTWKLSVNYFLALHYDYILSRDLNKAQQHIDAAIAVNPSPSDYTYHMSRARILKHTGDVAQASEAMNKAREMDVKDRYINTKCAKYQLRNDQNTEAIKTMGMFTRKEAIGGPLGDLLDMQCTWYLTEDAESFLRQGKLAMSLKRFQSLYDIFEVWQEDQFDFHSFSLRKGMVRAYVDMLRWEDRLREHPFFSRAALSAIRIYCLLHDRPEIGKGGGQLDGANGESAADKKKAAKKAKREAEKAEQEKKAQAAKKAQPPKVEDGEQKKEDQDPEGTEAFKIAAEKPLEEAMKYLQPLLELSPKNIDCQIAGFEVFLRRSKKTCPGPGLLKDDILTTATGKYLPALKCHLATEALQPNHPKVHEQSCRLRSALEQLPEPLPEKVKQVVEETFMSKINKSKSVEATNEEYLQQHKGSLAHVKAVVRVRYAMKPADDGLKSKGVQDMCNALKTKETTLLDAVDGLTLLQEMQVSSDAKEQYLAAGRERWPAATAFKQR</sequence>
<dbReference type="EMBL" id="QWIQ01000260">
    <property type="protein sequence ID" value="RMY97580.1"/>
    <property type="molecule type" value="Genomic_DNA"/>
</dbReference>
<gene>
    <name evidence="5" type="ORF">D0862_07999</name>
</gene>
<dbReference type="SMART" id="SM00028">
    <property type="entry name" value="TPR"/>
    <property type="match status" value="5"/>
</dbReference>
<dbReference type="PANTHER" id="PTHR22767:SF2">
    <property type="entry name" value="N(ALPHA)-ACETYLTRANSFERASE 15_16, ISOFORM A"/>
    <property type="match status" value="1"/>
</dbReference>
<feature type="repeat" description="TPR" evidence="3">
    <location>
        <begin position="85"/>
        <end position="118"/>
    </location>
</feature>
<evidence type="ECO:0000256" key="1">
    <source>
        <dbReference type="ARBA" id="ARBA00022737"/>
    </source>
</evidence>
<organism evidence="5 6">
    <name type="scientific">Hortaea werneckii</name>
    <name type="common">Black yeast</name>
    <name type="synonym">Cladosporium werneckii</name>
    <dbReference type="NCBI Taxonomy" id="91943"/>
    <lineage>
        <taxon>Eukaryota</taxon>
        <taxon>Fungi</taxon>
        <taxon>Dikarya</taxon>
        <taxon>Ascomycota</taxon>
        <taxon>Pezizomycotina</taxon>
        <taxon>Dothideomycetes</taxon>
        <taxon>Dothideomycetidae</taxon>
        <taxon>Mycosphaerellales</taxon>
        <taxon>Teratosphaeriaceae</taxon>
        <taxon>Hortaea</taxon>
    </lineage>
</organism>
<protein>
    <submittedName>
        <fullName evidence="5">Uncharacterized protein</fullName>
    </submittedName>
</protein>
<feature type="compositionally biased region" description="Basic and acidic residues" evidence="4">
    <location>
        <begin position="649"/>
        <end position="659"/>
    </location>
</feature>
<evidence type="ECO:0000313" key="5">
    <source>
        <dbReference type="EMBL" id="RMY97580.1"/>
    </source>
</evidence>
<dbReference type="Proteomes" id="UP000281468">
    <property type="component" value="Unassembled WGS sequence"/>
</dbReference>
<keyword evidence="1" id="KW-0677">Repeat</keyword>
<comment type="caution">
    <text evidence="5">The sequence shown here is derived from an EMBL/GenBank/DDBJ whole genome shotgun (WGS) entry which is preliminary data.</text>
</comment>
<feature type="region of interest" description="Disordered" evidence="4">
    <location>
        <begin position="603"/>
        <end position="665"/>
    </location>
</feature>
<dbReference type="VEuPathDB" id="FungiDB:BTJ68_04756"/>
<name>A0A3M7G8T2_HORWE</name>
<dbReference type="Pfam" id="PF13414">
    <property type="entry name" value="TPR_11"/>
    <property type="match status" value="1"/>
</dbReference>
<dbReference type="Gene3D" id="1.25.40.1010">
    <property type="match status" value="1"/>
</dbReference>
<dbReference type="PROSITE" id="PS50293">
    <property type="entry name" value="TPR_REGION"/>
    <property type="match status" value="1"/>
</dbReference>
<dbReference type="AlphaFoldDB" id="A0A3M7G8T2"/>
<evidence type="ECO:0000313" key="6">
    <source>
        <dbReference type="Proteomes" id="UP000281468"/>
    </source>
</evidence>
<dbReference type="InterPro" id="IPR019734">
    <property type="entry name" value="TPR_rpt"/>
</dbReference>
<dbReference type="PROSITE" id="PS50005">
    <property type="entry name" value="TPR"/>
    <property type="match status" value="1"/>
</dbReference>
<evidence type="ECO:0000256" key="2">
    <source>
        <dbReference type="ARBA" id="ARBA00022803"/>
    </source>
</evidence>
<dbReference type="InterPro" id="IPR021183">
    <property type="entry name" value="NatA_aux_su"/>
</dbReference>
<dbReference type="InterPro" id="IPR011990">
    <property type="entry name" value="TPR-like_helical_dom_sf"/>
</dbReference>
<feature type="compositionally biased region" description="Basic and acidic residues" evidence="4">
    <location>
        <begin position="628"/>
        <end position="639"/>
    </location>
</feature>
<accession>A0A3M7G8T2</accession>
<evidence type="ECO:0000256" key="4">
    <source>
        <dbReference type="SAM" id="MobiDB-lite"/>
    </source>
</evidence>
<dbReference type="Pfam" id="PF12569">
    <property type="entry name" value="NatA_aux_su"/>
    <property type="match status" value="1"/>
</dbReference>
<feature type="compositionally biased region" description="Polar residues" evidence="4">
    <location>
        <begin position="370"/>
        <end position="380"/>
    </location>
</feature>